<organism evidence="2 3">
    <name type="scientific">Candidatus Caccoplasma intestinavium</name>
    <dbReference type="NCBI Taxonomy" id="2840716"/>
    <lineage>
        <taxon>Bacteria</taxon>
        <taxon>Pseudomonadati</taxon>
        <taxon>Bacteroidota</taxon>
        <taxon>Bacteroidia</taxon>
        <taxon>Bacteroidales</taxon>
        <taxon>Bacteroidaceae</taxon>
        <taxon>Bacteroidaceae incertae sedis</taxon>
        <taxon>Candidatus Caccoplasma</taxon>
    </lineage>
</organism>
<dbReference type="InterPro" id="IPR051802">
    <property type="entry name" value="YfhM-like"/>
</dbReference>
<dbReference type="SUPFAM" id="SSF48239">
    <property type="entry name" value="Terpenoid cyclases/Protein prenyltransferases"/>
    <property type="match status" value="1"/>
</dbReference>
<dbReference type="SMART" id="SM01360">
    <property type="entry name" value="A2M"/>
    <property type="match status" value="1"/>
</dbReference>
<gene>
    <name evidence="2" type="ORF">IAD06_05720</name>
</gene>
<dbReference type="Gene3D" id="2.60.40.1930">
    <property type="match status" value="1"/>
</dbReference>
<reference evidence="2" key="2">
    <citation type="journal article" date="2021" name="PeerJ">
        <title>Extensive microbial diversity within the chicken gut microbiome revealed by metagenomics and culture.</title>
        <authorList>
            <person name="Gilroy R."/>
            <person name="Ravi A."/>
            <person name="Getino M."/>
            <person name="Pursley I."/>
            <person name="Horton D.L."/>
            <person name="Alikhan N.F."/>
            <person name="Baker D."/>
            <person name="Gharbi K."/>
            <person name="Hall N."/>
            <person name="Watson M."/>
            <person name="Adriaenssens E.M."/>
            <person name="Foster-Nyarko E."/>
            <person name="Jarju S."/>
            <person name="Secka A."/>
            <person name="Antonio M."/>
            <person name="Oren A."/>
            <person name="Chaudhuri R.R."/>
            <person name="La Ragione R."/>
            <person name="Hildebrand F."/>
            <person name="Pallen M.J."/>
        </authorList>
    </citation>
    <scope>NUCLEOTIDE SEQUENCE</scope>
    <source>
        <strain evidence="2">21143</strain>
    </source>
</reference>
<evidence type="ECO:0000313" key="3">
    <source>
        <dbReference type="Proteomes" id="UP000886722"/>
    </source>
</evidence>
<comment type="caution">
    <text evidence="2">The sequence shown here is derived from an EMBL/GenBank/DDBJ whole genome shotgun (WGS) entry which is preliminary data.</text>
</comment>
<protein>
    <recommendedName>
        <fullName evidence="1">Alpha-2-macroglobulin domain-containing protein</fullName>
    </recommendedName>
</protein>
<sequence length="1877" mass="212110">MKTFRYLTTLLLLTGILFSIESIAGNRLSQSPNRTELPENPSDSLRLSQISLKRASAQKNYPAVVRHIIEYCEYQLLIATDSLPALIKLVDTQARTCPEAACQSLLYSYEAGLLNRYYDNNRYTIRQRETVADTHTDDIREWDTDRFIYIISDRLEASLKDEKTLFTTPLSRYADALKQGADATVLQPTLYDFLSHQAINLYKSLIERYPSLRVQNEVFTRASLILPPPFPDMADNYAIRRRIIDVYDRLIDLWNTEPQSPSLLMARLDRETFLQEQAPDSTYIDNLFSLYREYEASPYSTEVLIRMGETITDKDPHLSSWLSACEKQMNRYADYFRIGCLANLYKRITAPIFYTSIPQIVYPGINTPFDFTYSHIDRLVMSIAPTIDSTSVKRYEIPVISTRIGESQEGKDTLPPLPSGNYRLHFEIDGTTDTYAETTFAVSKFYTYTQNRLHNGGVNIVVTDGYDGKPQSHCEVRLYTTVPRYSDNYVYEKSAYTDSDGILFVNNPDIRGFRPVAENDSLYPITRITVGNKENIPTEGDDIQTVFFTDRSVYRPGDTLRFAGVIFSKEISGSKAIAGEDQNITLYGVNGKIAERQVKSDNYGVFADYFVLPEEITGYIRLEGNNGSQSAQIVEYKKATFQISIDHNRTPYFSGNPIILSGHVTGYAGDAIAHATVNFSIKETSYRFGRSENQTITGSSVSDSDGNFLLTFVPRPSTEKPSYRMYQAEFSVTAANGETQTVRQWFGVSDNPIHMELDLPNIHDKKQPLTLPATITAAPNAPKLNNRTYEIYALQAPEKTNITNNFGSDSNYDTLKIARKMASGHFKAEKTISLKVKKWESRLYRIVAKATTDTGIADSISRYVILYGNDDKRPPIPSALWIPRKEIYVKPGEKASISCGTSFEDVSLLCQLFDKGMEKKCYRLNVDNKNIEIEIPYEKNYGPSLTLALSFVKENRLYASEIIIRRKSPDTKLMIIPQTFRDHLVSGTSERWKFKIKDSRGKAVQARLIATMYDQALDAIAPLYWNFYPGYTPVPYFFYTHSPHNNYLSARTPDADDCPPFDLDRFNTFYLHRDIIPMYGNGIAPRNLLAKTSPVLAEAKAETSTDQAETENSMPLADLRRDFRETAFFYSTLESDKKGIVEIPFSLPDSHTSWKLMLAAITEDMQNGFYMDTIIASKPLMINPNLPRFVRTGDKVSISTRISNTTRNGYSGLFTFEIFDPENDSILYRTELPFKTDAGKTQSITNTFTAEEWNIPAIGIRLQAMAEDGTSDGEQHLLPILPYRVFLTEAASPKKKGGNRYEIEMKKLADTSHGEENFRATLSYAPSPLWFVLQALPGLTEQADDNSTPSLLAAFYGNTLAEAIVLKNPRFVAAIQAQRQKNDTLPSPLTQNETLKMLLLEETPWVLSARNENERITQLAELLDRAKCVKMQYRALTKLLALQNDDGGFPWKKGMGSNIEQTLSVLECYAQLYTQNLLGDNESLVRLRSEAINFLNKKIAGDTARIAQTEKLSNSQLRYLVLQTILATPLSETEGAGRTMLCEKAEKGWKSFDLEGKALTAQLLYRTGNQEAARRIVNSLLGYATITDEEIWWQNIRSNRNTLGDIRLHTLLMNTVALVTPHNAQLAGMAAWLLQQKETRDWGSIPATLDAISALISHSTLTLDASSEPIKIIWGKDTIAPESTDIDGYTQIIKEKTDITPDLGTVSITTENNGLKPWIGLYRQYFVNADKIESQGNGLSIEKRFYVVRGDSLLSLSETTPEVGDKIQTRLIIASDRDLDFVAIKDNRPACLEPAEQQSRMMFREGLSYFQETRDAATRFYIEHLPKGHYILRYETFVDRPGRYLDGGVSIQSLYAPQETAHSGGIVLDIPAKSTNF</sequence>
<dbReference type="InterPro" id="IPR041246">
    <property type="entry name" value="Bact_MG10"/>
</dbReference>
<dbReference type="InterPro" id="IPR008930">
    <property type="entry name" value="Terpenoid_cyclase/PrenylTrfase"/>
</dbReference>
<dbReference type="Gene3D" id="1.50.10.20">
    <property type="match status" value="1"/>
</dbReference>
<dbReference type="GO" id="GO:0004866">
    <property type="term" value="F:endopeptidase inhibitor activity"/>
    <property type="evidence" value="ECO:0007669"/>
    <property type="project" value="InterPro"/>
</dbReference>
<dbReference type="PANTHER" id="PTHR40094:SF1">
    <property type="entry name" value="UBIQUITIN DOMAIN-CONTAINING PROTEIN"/>
    <property type="match status" value="1"/>
</dbReference>
<accession>A0A9D1GEQ2</accession>
<dbReference type="EMBL" id="DVKT01000045">
    <property type="protein sequence ID" value="HIT39518.1"/>
    <property type="molecule type" value="Genomic_DNA"/>
</dbReference>
<evidence type="ECO:0000259" key="1">
    <source>
        <dbReference type="SMART" id="SM01360"/>
    </source>
</evidence>
<dbReference type="InterPro" id="IPR001599">
    <property type="entry name" value="Macroglobln_a2"/>
</dbReference>
<dbReference type="Proteomes" id="UP000886722">
    <property type="component" value="Unassembled WGS sequence"/>
</dbReference>
<name>A0A9D1GEQ2_9BACT</name>
<reference evidence="2" key="1">
    <citation type="submission" date="2020-10" db="EMBL/GenBank/DDBJ databases">
        <authorList>
            <person name="Gilroy R."/>
        </authorList>
    </citation>
    <scope>NUCLEOTIDE SEQUENCE</scope>
    <source>
        <strain evidence="2">21143</strain>
    </source>
</reference>
<proteinExistence type="predicted"/>
<feature type="domain" description="Alpha-2-macroglobulin" evidence="1">
    <location>
        <begin position="1126"/>
        <end position="1216"/>
    </location>
</feature>
<evidence type="ECO:0000313" key="2">
    <source>
        <dbReference type="EMBL" id="HIT39518.1"/>
    </source>
</evidence>
<dbReference type="Pfam" id="PF17973">
    <property type="entry name" value="bMG10"/>
    <property type="match status" value="1"/>
</dbReference>
<dbReference type="Pfam" id="PF00207">
    <property type="entry name" value="A2M"/>
    <property type="match status" value="1"/>
</dbReference>
<dbReference type="PANTHER" id="PTHR40094">
    <property type="entry name" value="ALPHA-2-MACROGLOBULIN HOMOLOG"/>
    <property type="match status" value="1"/>
</dbReference>